<organism evidence="1">
    <name type="scientific">Ensifer adhaerens</name>
    <name type="common">Sinorhizobium morelense</name>
    <dbReference type="NCBI Taxonomy" id="106592"/>
    <lineage>
        <taxon>Bacteria</taxon>
        <taxon>Pseudomonadati</taxon>
        <taxon>Pseudomonadota</taxon>
        <taxon>Alphaproteobacteria</taxon>
        <taxon>Hyphomicrobiales</taxon>
        <taxon>Rhizobiaceae</taxon>
        <taxon>Sinorhizobium/Ensifer group</taxon>
        <taxon>Ensifer</taxon>
    </lineage>
</organism>
<evidence type="ECO:0000313" key="1">
    <source>
        <dbReference type="EMBL" id="ABD75084.1"/>
    </source>
</evidence>
<accession>D1CTD0</accession>
<sequence length="77" mass="8306">MDDGLRLPGAAWRRQLTAMLVAAGCMVAWPVSAQEGIEPEAHRILAAMSEALKSAPTLSADYDVDQEVVKLQGQKIQ</sequence>
<dbReference type="AlphaFoldDB" id="D1CTD0"/>
<dbReference type="EMBL" id="DQ403557">
    <property type="protein sequence ID" value="ABD75084.1"/>
    <property type="molecule type" value="Genomic_DNA"/>
</dbReference>
<name>D1CTD0_ENSAD</name>
<protein>
    <submittedName>
        <fullName evidence="1">Uncharacterized protein</fullName>
    </submittedName>
</protein>
<feature type="non-terminal residue" evidence="1">
    <location>
        <position position="77"/>
    </location>
</feature>
<dbReference type="PROSITE" id="PS51257">
    <property type="entry name" value="PROKAR_LIPOPROTEIN"/>
    <property type="match status" value="1"/>
</dbReference>
<proteinExistence type="predicted"/>
<reference evidence="1" key="1">
    <citation type="submission" date="2006-02" db="EMBL/GenBank/DDBJ databases">
        <title>Sampling the accessory genome of the Sinorhizobium genus by suppressive subtractive hybridization.</title>
        <authorList>
            <person name="Moulin L."/>
            <person name="Ghazoui Z."/>
            <person name="Young P."/>
        </authorList>
    </citation>
    <scope>NUCLEOTIDE SEQUENCE</scope>
    <source>
        <strain evidence="1">LMG21331</strain>
    </source>
</reference>